<dbReference type="EMBL" id="MDUX01000008">
    <property type="protein sequence ID" value="KAF7600237.1"/>
    <property type="molecule type" value="Genomic_DNA"/>
</dbReference>
<accession>A0A272EXJ2</accession>
<gene>
    <name evidence="3" type="ORF">BGI27_03815</name>
    <name evidence="4" type="ORF">CGU29_02490</name>
</gene>
<evidence type="ECO:0000313" key="4">
    <source>
        <dbReference type="EMBL" id="PAS94833.1"/>
    </source>
</evidence>
<dbReference type="Proteomes" id="UP000216107">
    <property type="component" value="Unassembled WGS sequence"/>
</dbReference>
<name>A0A272EXJ2_9RHOO</name>
<evidence type="ECO:0000313" key="3">
    <source>
        <dbReference type="EMBL" id="KAF7600237.1"/>
    </source>
</evidence>
<dbReference type="Pfam" id="PF04319">
    <property type="entry name" value="NifZ"/>
    <property type="match status" value="1"/>
</dbReference>
<sequence>MRTKWQIGDSLRVTRNVRDDGTFPGAFRGDLLVRRGRVGHVVDIGTFLFDQIIYSLHFIEEDRVVACREEELIGLDEPWAESRFETRERVLSARALSIDGEVRVPVGATGEILKVLRDVPGGVAYHVHFECLPGRPLIVRETALDEVAEKEARIENTHA</sequence>
<evidence type="ECO:0000256" key="1">
    <source>
        <dbReference type="ARBA" id="ARBA00008027"/>
    </source>
</evidence>
<evidence type="ECO:0000313" key="5">
    <source>
        <dbReference type="Proteomes" id="UP000216107"/>
    </source>
</evidence>
<dbReference type="InterPro" id="IPR007415">
    <property type="entry name" value="Nitrogenase_MoFe_mat_NifZ"/>
</dbReference>
<evidence type="ECO:0000313" key="6">
    <source>
        <dbReference type="Proteomes" id="UP000623509"/>
    </source>
</evidence>
<dbReference type="OrthoDB" id="9801083at2"/>
<protein>
    <submittedName>
        <fullName evidence="4">Nitrogen fixation protein NifZ</fullName>
    </submittedName>
</protein>
<dbReference type="GO" id="GO:0009399">
    <property type="term" value="P:nitrogen fixation"/>
    <property type="evidence" value="ECO:0007669"/>
    <property type="project" value="InterPro"/>
</dbReference>
<reference evidence="4 5" key="2">
    <citation type="submission" date="2017-07" db="EMBL/GenBank/DDBJ databases">
        <title>Candidatus Dactylopiibacterium carminicum, a nitrogen-fixing symbiont of the cochineal insect Dactylopius coccus and Dactylopius opuntiae (Hemiptera: Coccoidea: Dactylopiidae).</title>
        <authorList>
            <person name="Vera A."/>
        </authorList>
    </citation>
    <scope>NUCLEOTIDE SEQUENCE [LARGE SCALE GENOMIC DNA]</scope>
    <source>
        <strain evidence="4 5">NFDCM</strain>
    </source>
</reference>
<reference evidence="3 6" key="1">
    <citation type="submission" date="2016-08" db="EMBL/GenBank/DDBJ databases">
        <title>Candidatus Dactylopiibacterium carminicum genome sequence.</title>
        <authorList>
            <person name="Ramirez-Puebla S.T."/>
            <person name="Ormeno-Orrillo E."/>
            <person name="Vera-Ponce De Leon A."/>
            <person name="Luis L."/>
            <person name="Sanchez-Flores A."/>
            <person name="Monica R."/>
            <person name="Martinez-Romero E."/>
        </authorList>
    </citation>
    <scope>NUCLEOTIDE SEQUENCE [LARGE SCALE GENOMIC DNA]</scope>
    <source>
        <strain evidence="3">END1</strain>
    </source>
</reference>
<dbReference type="AlphaFoldDB" id="A0A272EXJ2"/>
<dbReference type="Proteomes" id="UP000623509">
    <property type="component" value="Unassembled WGS sequence"/>
</dbReference>
<evidence type="ECO:0000256" key="2">
    <source>
        <dbReference type="ARBA" id="ARBA00023231"/>
    </source>
</evidence>
<keyword evidence="2" id="KW-0535">Nitrogen fixation</keyword>
<keyword evidence="6" id="KW-1185">Reference proteome</keyword>
<organism evidence="4 5">
    <name type="scientific">Candidatus Dactylopiibacterium carminicum</name>
    <dbReference type="NCBI Taxonomy" id="857335"/>
    <lineage>
        <taxon>Bacteria</taxon>
        <taxon>Pseudomonadati</taxon>
        <taxon>Pseudomonadota</taxon>
        <taxon>Betaproteobacteria</taxon>
        <taxon>Rhodocyclales</taxon>
        <taxon>Rhodocyclaceae</taxon>
        <taxon>Candidatus Dactylopiibacterium</taxon>
    </lineage>
</organism>
<comment type="caution">
    <text evidence="4">The sequence shown here is derived from an EMBL/GenBank/DDBJ whole genome shotgun (WGS) entry which is preliminary data.</text>
</comment>
<dbReference type="EMBL" id="NMRN01000004">
    <property type="protein sequence ID" value="PAS94833.1"/>
    <property type="molecule type" value="Genomic_DNA"/>
</dbReference>
<comment type="similarity">
    <text evidence="1">Belongs to the NifZ family.</text>
</comment>
<proteinExistence type="inferred from homology"/>